<accession>A0ACC0DE47</accession>
<organism evidence="1 2">
    <name type="scientific">Hypoxylon rubiginosum</name>
    <dbReference type="NCBI Taxonomy" id="110542"/>
    <lineage>
        <taxon>Eukaryota</taxon>
        <taxon>Fungi</taxon>
        <taxon>Dikarya</taxon>
        <taxon>Ascomycota</taxon>
        <taxon>Pezizomycotina</taxon>
        <taxon>Sordariomycetes</taxon>
        <taxon>Xylariomycetidae</taxon>
        <taxon>Xylariales</taxon>
        <taxon>Hypoxylaceae</taxon>
        <taxon>Hypoxylon</taxon>
    </lineage>
</organism>
<dbReference type="EMBL" id="MU394289">
    <property type="protein sequence ID" value="KAI6090884.1"/>
    <property type="molecule type" value="Genomic_DNA"/>
</dbReference>
<evidence type="ECO:0000313" key="1">
    <source>
        <dbReference type="EMBL" id="KAI6090884.1"/>
    </source>
</evidence>
<name>A0ACC0DE47_9PEZI</name>
<sequence length="178" mass="20146">MPPKRKAPGDTAPKERQSKLAKEHNISAREEREIKEAFALFAEPMDGEKEGVIPTKDVRRAMMPTPDETRAQRVPRDPGPRRRGVRVVRAVRGHLRAQGARVAGRGRAGRRRGRRGVQAVYGERRHRRAPDAGPPQARRHDPQAGRRRAAPQGHDPRGQRRRRRGQGRGEGRVRGRYA</sequence>
<gene>
    <name evidence="1" type="ORF">F4821DRAFT_12137</name>
</gene>
<comment type="caution">
    <text evidence="1">The sequence shown here is derived from an EMBL/GenBank/DDBJ whole genome shotgun (WGS) entry which is preliminary data.</text>
</comment>
<dbReference type="Proteomes" id="UP001497680">
    <property type="component" value="Unassembled WGS sequence"/>
</dbReference>
<protein>
    <submittedName>
        <fullName evidence="1">Uncharacterized protein</fullName>
    </submittedName>
</protein>
<reference evidence="1 2" key="1">
    <citation type="journal article" date="2022" name="New Phytol.">
        <title>Ecological generalism drives hyperdiversity of secondary metabolite gene clusters in xylarialean endophytes.</title>
        <authorList>
            <person name="Franco M.E.E."/>
            <person name="Wisecaver J.H."/>
            <person name="Arnold A.E."/>
            <person name="Ju Y.M."/>
            <person name="Slot J.C."/>
            <person name="Ahrendt S."/>
            <person name="Moore L.P."/>
            <person name="Eastman K.E."/>
            <person name="Scott K."/>
            <person name="Konkel Z."/>
            <person name="Mondo S.J."/>
            <person name="Kuo A."/>
            <person name="Hayes R.D."/>
            <person name="Haridas S."/>
            <person name="Andreopoulos B."/>
            <person name="Riley R."/>
            <person name="LaButti K."/>
            <person name="Pangilinan J."/>
            <person name="Lipzen A."/>
            <person name="Amirebrahimi M."/>
            <person name="Yan J."/>
            <person name="Adam C."/>
            <person name="Keymanesh K."/>
            <person name="Ng V."/>
            <person name="Louie K."/>
            <person name="Northen T."/>
            <person name="Drula E."/>
            <person name="Henrissat B."/>
            <person name="Hsieh H.M."/>
            <person name="Youens-Clark K."/>
            <person name="Lutzoni F."/>
            <person name="Miadlikowska J."/>
            <person name="Eastwood D.C."/>
            <person name="Hamelin R.C."/>
            <person name="Grigoriev I.V."/>
            <person name="U'Ren J.M."/>
        </authorList>
    </citation>
    <scope>NUCLEOTIDE SEQUENCE [LARGE SCALE GENOMIC DNA]</scope>
    <source>
        <strain evidence="1 2">ER1909</strain>
    </source>
</reference>
<evidence type="ECO:0000313" key="2">
    <source>
        <dbReference type="Proteomes" id="UP001497680"/>
    </source>
</evidence>
<keyword evidence="2" id="KW-1185">Reference proteome</keyword>
<proteinExistence type="predicted"/>